<dbReference type="InterPro" id="IPR028994">
    <property type="entry name" value="Integrin_alpha_N"/>
</dbReference>
<dbReference type="RefSeq" id="WP_304121615.1">
    <property type="nucleotide sequence ID" value="NZ_DYZA01000090.1"/>
</dbReference>
<protein>
    <submittedName>
        <fullName evidence="2">VCBS repeat-containing protein</fullName>
    </submittedName>
</protein>
<keyword evidence="1" id="KW-0732">Signal</keyword>
<reference evidence="2" key="1">
    <citation type="journal article" date="2021" name="PeerJ">
        <title>Extensive microbial diversity within the chicken gut microbiome revealed by metagenomics and culture.</title>
        <authorList>
            <person name="Gilroy R."/>
            <person name="Ravi A."/>
            <person name="Getino M."/>
            <person name="Pursley I."/>
            <person name="Horton D.L."/>
            <person name="Alikhan N.F."/>
            <person name="Baker D."/>
            <person name="Gharbi K."/>
            <person name="Hall N."/>
            <person name="Watson M."/>
            <person name="Adriaenssens E.M."/>
            <person name="Foster-Nyarko E."/>
            <person name="Jarju S."/>
            <person name="Secka A."/>
            <person name="Antonio M."/>
            <person name="Oren A."/>
            <person name="Chaudhuri R.R."/>
            <person name="La Ragione R."/>
            <person name="Hildebrand F."/>
            <person name="Pallen M.J."/>
        </authorList>
    </citation>
    <scope>NUCLEOTIDE SEQUENCE</scope>
    <source>
        <strain evidence="2">ChiGjej2B2-19336</strain>
    </source>
</reference>
<dbReference type="SUPFAM" id="SSF69318">
    <property type="entry name" value="Integrin alpha N-terminal domain"/>
    <property type="match status" value="1"/>
</dbReference>
<dbReference type="Proteomes" id="UP000698963">
    <property type="component" value="Unassembled WGS sequence"/>
</dbReference>
<accession>A0A921AW22</accession>
<evidence type="ECO:0000313" key="2">
    <source>
        <dbReference type="EMBL" id="HJD96955.1"/>
    </source>
</evidence>
<sequence>MSRRFLPALWAFTLLLLMTQVPAFAATYVVSPFSVSGAKGYSYLGQAVPSMLTSRLYLQGKFEPVERQDSALKEKTPGSKSAAEAMGRKFGADYVVWGGITVMGDQASLDVSVLSPNGKVWKESSTSSVNALIGGLQAVADSINVEVFGRTDVTRTASGSAGAPAGAPGAPNSAFVVNESHGRVEGDTYLNPALRYQGTESARAQIRSQMINFECLGMEVADINGDGRNEVLLLSPSTLNAYTWKNGNKLVEVGEYRFPSSMRPVLVRHYSQNGTDYIILTGFEENGYTPYSQVLQFVNGKFKVVVKSIDRYLNVVKIPPLYESVLVMQDGDRSKVVRGPIYQVHIKGDDVVRSGKLSNLPKEATLFNFSWIPADRGRQGDHLALIAENETLLTFDARGNRLAGTEDTYGGSSVYIVGDRGIGSTTSSSDGTDLVLYYVPMRMPVVDLDRDGRYELISNKPVTTAGKLFTNYRTYPQGEIHAMLWNGMGMELLWKTRRISGTVCEVAVADVDNNGKLDLVVAVNAYGGLTSGLKTRCAVYMYPLDTTKVNAKPNYQE</sequence>
<dbReference type="EMBL" id="DYZA01000090">
    <property type="protein sequence ID" value="HJD96955.1"/>
    <property type="molecule type" value="Genomic_DNA"/>
</dbReference>
<feature type="chain" id="PRO_5037655956" evidence="1">
    <location>
        <begin position="26"/>
        <end position="557"/>
    </location>
</feature>
<feature type="signal peptide" evidence="1">
    <location>
        <begin position="1"/>
        <end position="25"/>
    </location>
</feature>
<name>A0A921AW22_9BACT</name>
<dbReference type="AlphaFoldDB" id="A0A921AW22"/>
<gene>
    <name evidence="2" type="ORF">K8W16_04850</name>
</gene>
<evidence type="ECO:0000256" key="1">
    <source>
        <dbReference type="SAM" id="SignalP"/>
    </source>
</evidence>
<proteinExistence type="predicted"/>
<reference evidence="2" key="2">
    <citation type="submission" date="2021-09" db="EMBL/GenBank/DDBJ databases">
        <authorList>
            <person name="Gilroy R."/>
        </authorList>
    </citation>
    <scope>NUCLEOTIDE SEQUENCE</scope>
    <source>
        <strain evidence="2">ChiGjej2B2-19336</strain>
    </source>
</reference>
<organism evidence="2 3">
    <name type="scientific">Mailhella massiliensis</name>
    <dbReference type="NCBI Taxonomy" id="1903261"/>
    <lineage>
        <taxon>Bacteria</taxon>
        <taxon>Pseudomonadati</taxon>
        <taxon>Thermodesulfobacteriota</taxon>
        <taxon>Desulfovibrionia</taxon>
        <taxon>Desulfovibrionales</taxon>
        <taxon>Desulfovibrionaceae</taxon>
        <taxon>Mailhella</taxon>
    </lineage>
</organism>
<comment type="caution">
    <text evidence="2">The sequence shown here is derived from an EMBL/GenBank/DDBJ whole genome shotgun (WGS) entry which is preliminary data.</text>
</comment>
<evidence type="ECO:0000313" key="3">
    <source>
        <dbReference type="Proteomes" id="UP000698963"/>
    </source>
</evidence>